<evidence type="ECO:0000313" key="2">
    <source>
        <dbReference type="EMBL" id="GAA4489644.1"/>
    </source>
</evidence>
<organism evidence="2 3">
    <name type="scientific">Actinoallomurus oryzae</name>
    <dbReference type="NCBI Taxonomy" id="502180"/>
    <lineage>
        <taxon>Bacteria</taxon>
        <taxon>Bacillati</taxon>
        <taxon>Actinomycetota</taxon>
        <taxon>Actinomycetes</taxon>
        <taxon>Streptosporangiales</taxon>
        <taxon>Thermomonosporaceae</taxon>
        <taxon>Actinoallomurus</taxon>
    </lineage>
</organism>
<name>A0ABP8PQ03_9ACTN</name>
<accession>A0ABP8PQ03</accession>
<gene>
    <name evidence="2" type="ORF">GCM10023191_020780</name>
</gene>
<dbReference type="Proteomes" id="UP001500503">
    <property type="component" value="Unassembled WGS sequence"/>
</dbReference>
<comment type="caution">
    <text evidence="2">The sequence shown here is derived from an EMBL/GenBank/DDBJ whole genome shotgun (WGS) entry which is preliminary data.</text>
</comment>
<proteinExistence type="predicted"/>
<feature type="region of interest" description="Disordered" evidence="1">
    <location>
        <begin position="112"/>
        <end position="145"/>
    </location>
</feature>
<evidence type="ECO:0000313" key="3">
    <source>
        <dbReference type="Proteomes" id="UP001500503"/>
    </source>
</evidence>
<keyword evidence="3" id="KW-1185">Reference proteome</keyword>
<feature type="region of interest" description="Disordered" evidence="1">
    <location>
        <begin position="16"/>
        <end position="35"/>
    </location>
</feature>
<reference evidence="3" key="1">
    <citation type="journal article" date="2019" name="Int. J. Syst. Evol. Microbiol.">
        <title>The Global Catalogue of Microorganisms (GCM) 10K type strain sequencing project: providing services to taxonomists for standard genome sequencing and annotation.</title>
        <authorList>
            <consortium name="The Broad Institute Genomics Platform"/>
            <consortium name="The Broad Institute Genome Sequencing Center for Infectious Disease"/>
            <person name="Wu L."/>
            <person name="Ma J."/>
        </authorList>
    </citation>
    <scope>NUCLEOTIDE SEQUENCE [LARGE SCALE GENOMIC DNA]</scope>
    <source>
        <strain evidence="3">JCM 17933</strain>
    </source>
</reference>
<evidence type="ECO:0000256" key="1">
    <source>
        <dbReference type="SAM" id="MobiDB-lite"/>
    </source>
</evidence>
<protein>
    <submittedName>
        <fullName evidence="2">Uncharacterized protein</fullName>
    </submittedName>
</protein>
<dbReference type="EMBL" id="BAABHF010000015">
    <property type="protein sequence ID" value="GAA4489644.1"/>
    <property type="molecule type" value="Genomic_DNA"/>
</dbReference>
<sequence length="145" mass="15572">MWVTPTFQADDAILGKERPLTNNRTANGDSAPVRAELPPSTVRMRVAHLSIRTEGAGPWAGQQVGQCDADGDSAHPVLARETRDRGALAMERRPHFLELVAGECGCPAPGAPVRSVGKSPRQLVPRSDRPEGCFRTETGLTLQPP</sequence>